<evidence type="ECO:0000313" key="1">
    <source>
        <dbReference type="EMBL" id="KAF0332943.1"/>
    </source>
</evidence>
<evidence type="ECO:0000313" key="2">
    <source>
        <dbReference type="Proteomes" id="UP000439903"/>
    </source>
</evidence>
<reference evidence="1 2" key="1">
    <citation type="journal article" date="2019" name="Environ. Microbiol.">
        <title>At the nexus of three kingdoms: the genome of the mycorrhizal fungus Gigaspora margarita provides insights into plant, endobacterial and fungal interactions.</title>
        <authorList>
            <person name="Venice F."/>
            <person name="Ghignone S."/>
            <person name="Salvioli di Fossalunga A."/>
            <person name="Amselem J."/>
            <person name="Novero M."/>
            <person name="Xianan X."/>
            <person name="Sedzielewska Toro K."/>
            <person name="Morin E."/>
            <person name="Lipzen A."/>
            <person name="Grigoriev I.V."/>
            <person name="Henrissat B."/>
            <person name="Martin F.M."/>
            <person name="Bonfante P."/>
        </authorList>
    </citation>
    <scope>NUCLEOTIDE SEQUENCE [LARGE SCALE GENOMIC DNA]</scope>
    <source>
        <strain evidence="1 2">BEG34</strain>
    </source>
</reference>
<accession>A0A8H3WWG8</accession>
<sequence>EQENKNTDYQNGHGQEQINPIIELLAAAVLSELDKDSL</sequence>
<comment type="caution">
    <text evidence="1">The sequence shown here is derived from an EMBL/GenBank/DDBJ whole genome shotgun (WGS) entry which is preliminary data.</text>
</comment>
<keyword evidence="2" id="KW-1185">Reference proteome</keyword>
<gene>
    <name evidence="1" type="ORF">F8M41_018164</name>
</gene>
<dbReference type="AlphaFoldDB" id="A0A8H3WWG8"/>
<feature type="non-terminal residue" evidence="1">
    <location>
        <position position="1"/>
    </location>
</feature>
<organism evidence="1 2">
    <name type="scientific">Gigaspora margarita</name>
    <dbReference type="NCBI Taxonomy" id="4874"/>
    <lineage>
        <taxon>Eukaryota</taxon>
        <taxon>Fungi</taxon>
        <taxon>Fungi incertae sedis</taxon>
        <taxon>Mucoromycota</taxon>
        <taxon>Glomeromycotina</taxon>
        <taxon>Glomeromycetes</taxon>
        <taxon>Diversisporales</taxon>
        <taxon>Gigasporaceae</taxon>
        <taxon>Gigaspora</taxon>
    </lineage>
</organism>
<dbReference type="Proteomes" id="UP000439903">
    <property type="component" value="Unassembled WGS sequence"/>
</dbReference>
<protein>
    <submittedName>
        <fullName evidence="1">Uncharacterized protein</fullName>
    </submittedName>
</protein>
<proteinExistence type="predicted"/>
<dbReference type="EMBL" id="WTPW01004312">
    <property type="protein sequence ID" value="KAF0332943.1"/>
    <property type="molecule type" value="Genomic_DNA"/>
</dbReference>
<name>A0A8H3WWG8_GIGMA</name>